<comment type="caution">
    <text evidence="1">The sequence shown here is derived from an EMBL/GenBank/DDBJ whole genome shotgun (WGS) entry which is preliminary data.</text>
</comment>
<dbReference type="EMBL" id="UYIN01000021">
    <property type="protein sequence ID" value="VDG73863.1"/>
    <property type="molecule type" value="Genomic_DNA"/>
</dbReference>
<organism evidence="1 2">
    <name type="scientific">Clostridium carnis</name>
    <dbReference type="NCBI Taxonomy" id="1530"/>
    <lineage>
        <taxon>Bacteria</taxon>
        <taxon>Bacillati</taxon>
        <taxon>Bacillota</taxon>
        <taxon>Clostridia</taxon>
        <taxon>Eubacteriales</taxon>
        <taxon>Clostridiaceae</taxon>
        <taxon>Clostridium</taxon>
    </lineage>
</organism>
<reference evidence="1 2" key="1">
    <citation type="submission" date="2018-11" db="EMBL/GenBank/DDBJ databases">
        <authorList>
            <consortium name="Pathogen Informatics"/>
        </authorList>
    </citation>
    <scope>NUCLEOTIDE SEQUENCE [LARGE SCALE GENOMIC DNA]</scope>
    <source>
        <strain evidence="1 2">NCTC10913</strain>
    </source>
</reference>
<evidence type="ECO:0000313" key="1">
    <source>
        <dbReference type="EMBL" id="VDG73863.1"/>
    </source>
</evidence>
<protein>
    <submittedName>
        <fullName evidence="1">Type III restriction protein, res subunit</fullName>
    </submittedName>
</protein>
<gene>
    <name evidence="1" type="ORF">NCTC10913_04241</name>
</gene>
<sequence>MIETTSMSKSYKIPVFLAFYNEGNVKMKINEDDIYNSFYEFYYKGSNKLDMLSNKS</sequence>
<dbReference type="Proteomes" id="UP000277570">
    <property type="component" value="Unassembled WGS sequence"/>
</dbReference>
<keyword evidence="2" id="KW-1185">Reference proteome</keyword>
<accession>A0ABY6SZY8</accession>
<evidence type="ECO:0000313" key="2">
    <source>
        <dbReference type="Proteomes" id="UP000277570"/>
    </source>
</evidence>
<name>A0ABY6SZY8_9CLOT</name>
<proteinExistence type="predicted"/>